<dbReference type="PANTHER" id="PTHR14226:SF78">
    <property type="entry name" value="SLR0060 PROTEIN"/>
    <property type="match status" value="1"/>
</dbReference>
<dbReference type="Gene3D" id="3.40.1090.10">
    <property type="entry name" value="Cytosolic phospholipase A2 catalytic domain"/>
    <property type="match status" value="2"/>
</dbReference>
<dbReference type="EMBL" id="JBHSKT010000003">
    <property type="protein sequence ID" value="MFC5270276.1"/>
    <property type="molecule type" value="Genomic_DNA"/>
</dbReference>
<evidence type="ECO:0000313" key="7">
    <source>
        <dbReference type="Proteomes" id="UP001596161"/>
    </source>
</evidence>
<keyword evidence="2 4" id="KW-0442">Lipid degradation</keyword>
<accession>A0ABW0EBB8</accession>
<sequence length="258" mass="28652">MIPKQQRVGVTFSGGAARGISHLGVLQALRELHIPVEVLSGTSSGAIASAFYGAGYSPKEILKIIQQTNVGRLMRPAFSRFGLMNLDEVEKVLLKYLGDISFENLKYEVVITATDIDQGVVVYFSEGKLMKPLLASCSVPLLYQPVLYQGRQLLDGGLLNNMPVECLTNRCDFVIGVHCNPLNHQARVTTLKTMIERTFHLAINNNVQARYKYCDLLIEAPELKGFGLLNYTKSQALFDIGYQYTMSLQDKLKPLAAY</sequence>
<evidence type="ECO:0000256" key="1">
    <source>
        <dbReference type="ARBA" id="ARBA00022801"/>
    </source>
</evidence>
<dbReference type="SUPFAM" id="SSF52151">
    <property type="entry name" value="FabD/lysophospholipase-like"/>
    <property type="match status" value="1"/>
</dbReference>
<dbReference type="InterPro" id="IPR002641">
    <property type="entry name" value="PNPLA_dom"/>
</dbReference>
<dbReference type="Proteomes" id="UP001596161">
    <property type="component" value="Unassembled WGS sequence"/>
</dbReference>
<organism evidence="6 7">
    <name type="scientific">Adhaeribacter terreus</name>
    <dbReference type="NCBI Taxonomy" id="529703"/>
    <lineage>
        <taxon>Bacteria</taxon>
        <taxon>Pseudomonadati</taxon>
        <taxon>Bacteroidota</taxon>
        <taxon>Cytophagia</taxon>
        <taxon>Cytophagales</taxon>
        <taxon>Hymenobacteraceae</taxon>
        <taxon>Adhaeribacter</taxon>
    </lineage>
</organism>
<proteinExistence type="predicted"/>
<keyword evidence="7" id="KW-1185">Reference proteome</keyword>
<evidence type="ECO:0000256" key="3">
    <source>
        <dbReference type="ARBA" id="ARBA00023098"/>
    </source>
</evidence>
<evidence type="ECO:0000259" key="5">
    <source>
        <dbReference type="PROSITE" id="PS51635"/>
    </source>
</evidence>
<feature type="short sequence motif" description="DGA/G" evidence="4">
    <location>
        <begin position="155"/>
        <end position="157"/>
    </location>
</feature>
<dbReference type="RefSeq" id="WP_378016647.1">
    <property type="nucleotide sequence ID" value="NZ_JBHSKT010000003.1"/>
</dbReference>
<keyword evidence="1 4" id="KW-0378">Hydrolase</keyword>
<dbReference type="InterPro" id="IPR050301">
    <property type="entry name" value="NTE"/>
</dbReference>
<protein>
    <submittedName>
        <fullName evidence="6">Patatin-like phospholipase family protein</fullName>
    </submittedName>
</protein>
<comment type="caution">
    <text evidence="4">Lacks conserved residue(s) required for the propagation of feature annotation.</text>
</comment>
<name>A0ABW0EBB8_9BACT</name>
<feature type="active site" description="Proton acceptor" evidence="4">
    <location>
        <position position="155"/>
    </location>
</feature>
<dbReference type="CDD" id="cd07205">
    <property type="entry name" value="Pat_PNPLA6_PNPLA7_NTE1_like"/>
    <property type="match status" value="1"/>
</dbReference>
<gene>
    <name evidence="6" type="ORF">ACFPIB_06630</name>
</gene>
<evidence type="ECO:0000256" key="2">
    <source>
        <dbReference type="ARBA" id="ARBA00022963"/>
    </source>
</evidence>
<feature type="short sequence motif" description="GXSXG" evidence="4">
    <location>
        <begin position="41"/>
        <end position="45"/>
    </location>
</feature>
<dbReference type="PANTHER" id="PTHR14226">
    <property type="entry name" value="NEUROPATHY TARGET ESTERASE/SWISS CHEESE D.MELANOGASTER"/>
    <property type="match status" value="1"/>
</dbReference>
<reference evidence="7" key="1">
    <citation type="journal article" date="2019" name="Int. J. Syst. Evol. Microbiol.">
        <title>The Global Catalogue of Microorganisms (GCM) 10K type strain sequencing project: providing services to taxonomists for standard genome sequencing and annotation.</title>
        <authorList>
            <consortium name="The Broad Institute Genomics Platform"/>
            <consortium name="The Broad Institute Genome Sequencing Center for Infectious Disease"/>
            <person name="Wu L."/>
            <person name="Ma J."/>
        </authorList>
    </citation>
    <scope>NUCLEOTIDE SEQUENCE [LARGE SCALE GENOMIC DNA]</scope>
    <source>
        <strain evidence="7">KACC 12602</strain>
    </source>
</reference>
<dbReference type="PROSITE" id="PS51635">
    <property type="entry name" value="PNPLA"/>
    <property type="match status" value="1"/>
</dbReference>
<evidence type="ECO:0000256" key="4">
    <source>
        <dbReference type="PROSITE-ProRule" id="PRU01161"/>
    </source>
</evidence>
<comment type="caution">
    <text evidence="6">The sequence shown here is derived from an EMBL/GenBank/DDBJ whole genome shotgun (WGS) entry which is preliminary data.</text>
</comment>
<feature type="domain" description="PNPLA" evidence="5">
    <location>
        <begin position="10"/>
        <end position="168"/>
    </location>
</feature>
<dbReference type="Pfam" id="PF01734">
    <property type="entry name" value="Patatin"/>
    <property type="match status" value="1"/>
</dbReference>
<evidence type="ECO:0000313" key="6">
    <source>
        <dbReference type="EMBL" id="MFC5270276.1"/>
    </source>
</evidence>
<keyword evidence="3 4" id="KW-0443">Lipid metabolism</keyword>
<dbReference type="InterPro" id="IPR016035">
    <property type="entry name" value="Acyl_Trfase/lysoPLipase"/>
</dbReference>
<feature type="active site" description="Nucleophile" evidence="4">
    <location>
        <position position="43"/>
    </location>
</feature>